<dbReference type="Proteomes" id="UP000598217">
    <property type="component" value="Unassembled WGS sequence"/>
</dbReference>
<keyword evidence="7" id="KW-1185">Reference proteome</keyword>
<dbReference type="Pfam" id="PF00440">
    <property type="entry name" value="TetR_N"/>
    <property type="match status" value="1"/>
</dbReference>
<dbReference type="SUPFAM" id="SSF48498">
    <property type="entry name" value="Tetracyclin repressor-like, C-terminal domain"/>
    <property type="match status" value="1"/>
</dbReference>
<evidence type="ECO:0000256" key="3">
    <source>
        <dbReference type="ARBA" id="ARBA00023163"/>
    </source>
</evidence>
<keyword evidence="2 4" id="KW-0238">DNA-binding</keyword>
<organism evidence="6 7">
    <name type="scientific">Nocardiopsis terrae</name>
    <dbReference type="NCBI Taxonomy" id="372655"/>
    <lineage>
        <taxon>Bacteria</taxon>
        <taxon>Bacillati</taxon>
        <taxon>Actinomycetota</taxon>
        <taxon>Actinomycetes</taxon>
        <taxon>Streptosporangiales</taxon>
        <taxon>Nocardiopsidaceae</taxon>
        <taxon>Nocardiopsis</taxon>
    </lineage>
</organism>
<keyword evidence="3" id="KW-0804">Transcription</keyword>
<proteinExistence type="predicted"/>
<feature type="DNA-binding region" description="H-T-H motif" evidence="4">
    <location>
        <begin position="36"/>
        <end position="55"/>
    </location>
</feature>
<dbReference type="SUPFAM" id="SSF46689">
    <property type="entry name" value="Homeodomain-like"/>
    <property type="match status" value="1"/>
</dbReference>
<protein>
    <submittedName>
        <fullName evidence="6">AcrR family transcriptional regulator</fullName>
    </submittedName>
</protein>
<name>A0ABR9HGN3_9ACTN</name>
<dbReference type="InterPro" id="IPR050109">
    <property type="entry name" value="HTH-type_TetR-like_transc_reg"/>
</dbReference>
<sequence>MPRTPEQHEAMRAATRERVRSAAVRLFARHGYAAVNMRRIAAEAGISTGSIYRHFATKEELFGDLVTAAAAGLRATAERFRDSDAPVESLREFTGEFLADLRGEGDFVDFFLLMHQAFTQGVSAGPEAPPAVRELVERNTELLRATVRLIGLGQEQGALRPGPPEELATCFFAVFDGLVTMRSALGEEGTVPTVSTVMGLLLKEGGDV</sequence>
<evidence type="ECO:0000256" key="4">
    <source>
        <dbReference type="PROSITE-ProRule" id="PRU00335"/>
    </source>
</evidence>
<accession>A0ABR9HGN3</accession>
<evidence type="ECO:0000256" key="1">
    <source>
        <dbReference type="ARBA" id="ARBA00023015"/>
    </source>
</evidence>
<dbReference type="RefSeq" id="WP_225942419.1">
    <property type="nucleotide sequence ID" value="NZ_BMXJ01000003.1"/>
</dbReference>
<dbReference type="InterPro" id="IPR001647">
    <property type="entry name" value="HTH_TetR"/>
</dbReference>
<evidence type="ECO:0000313" key="6">
    <source>
        <dbReference type="EMBL" id="MBE1458159.1"/>
    </source>
</evidence>
<dbReference type="PRINTS" id="PR00455">
    <property type="entry name" value="HTHTETR"/>
</dbReference>
<gene>
    <name evidence="6" type="ORF">H4W79_002373</name>
</gene>
<dbReference type="InterPro" id="IPR036271">
    <property type="entry name" value="Tet_transcr_reg_TetR-rel_C_sf"/>
</dbReference>
<dbReference type="EMBL" id="JADBDY010000001">
    <property type="protein sequence ID" value="MBE1458159.1"/>
    <property type="molecule type" value="Genomic_DNA"/>
</dbReference>
<dbReference type="Gene3D" id="1.10.357.10">
    <property type="entry name" value="Tetracycline Repressor, domain 2"/>
    <property type="match status" value="1"/>
</dbReference>
<dbReference type="PANTHER" id="PTHR30055:SF234">
    <property type="entry name" value="HTH-TYPE TRANSCRIPTIONAL REGULATOR BETI"/>
    <property type="match status" value="1"/>
</dbReference>
<comment type="caution">
    <text evidence="6">The sequence shown here is derived from an EMBL/GenBank/DDBJ whole genome shotgun (WGS) entry which is preliminary data.</text>
</comment>
<dbReference type="PROSITE" id="PS50977">
    <property type="entry name" value="HTH_TETR_2"/>
    <property type="match status" value="1"/>
</dbReference>
<dbReference type="PANTHER" id="PTHR30055">
    <property type="entry name" value="HTH-TYPE TRANSCRIPTIONAL REGULATOR RUTR"/>
    <property type="match status" value="1"/>
</dbReference>
<dbReference type="InterPro" id="IPR009057">
    <property type="entry name" value="Homeodomain-like_sf"/>
</dbReference>
<evidence type="ECO:0000256" key="2">
    <source>
        <dbReference type="ARBA" id="ARBA00023125"/>
    </source>
</evidence>
<reference evidence="6 7" key="1">
    <citation type="submission" date="2020-10" db="EMBL/GenBank/DDBJ databases">
        <title>Sequencing the genomes of 1000 actinobacteria strains.</title>
        <authorList>
            <person name="Klenk H.-P."/>
        </authorList>
    </citation>
    <scope>NUCLEOTIDE SEQUENCE [LARGE SCALE GENOMIC DNA]</scope>
    <source>
        <strain evidence="6 7">DSM 45157</strain>
    </source>
</reference>
<evidence type="ECO:0000259" key="5">
    <source>
        <dbReference type="PROSITE" id="PS50977"/>
    </source>
</evidence>
<evidence type="ECO:0000313" key="7">
    <source>
        <dbReference type="Proteomes" id="UP000598217"/>
    </source>
</evidence>
<keyword evidence="1" id="KW-0805">Transcription regulation</keyword>
<feature type="domain" description="HTH tetR-type" evidence="5">
    <location>
        <begin position="13"/>
        <end position="73"/>
    </location>
</feature>